<evidence type="ECO:0000256" key="8">
    <source>
        <dbReference type="RuleBase" id="RU000461"/>
    </source>
</evidence>
<dbReference type="InterPro" id="IPR036396">
    <property type="entry name" value="Cyt_P450_sf"/>
</dbReference>
<dbReference type="OrthoDB" id="1844152at2759"/>
<dbReference type="PANTHER" id="PTHR46206:SF1">
    <property type="entry name" value="P450, PUTATIVE (EUROFUNG)-RELATED"/>
    <property type="match status" value="1"/>
</dbReference>
<evidence type="ECO:0008006" key="12">
    <source>
        <dbReference type="Google" id="ProtNLM"/>
    </source>
</evidence>
<evidence type="ECO:0000313" key="10">
    <source>
        <dbReference type="EMBL" id="KAF4631714.1"/>
    </source>
</evidence>
<dbReference type="SUPFAM" id="SSF48264">
    <property type="entry name" value="Cytochrome P450"/>
    <property type="match status" value="1"/>
</dbReference>
<dbReference type="PANTHER" id="PTHR46206">
    <property type="entry name" value="CYTOCHROME P450"/>
    <property type="match status" value="1"/>
</dbReference>
<keyword evidence="5 8" id="KW-0560">Oxidoreductase</keyword>
<keyword evidence="11" id="KW-1185">Reference proteome</keyword>
<dbReference type="PROSITE" id="PS00086">
    <property type="entry name" value="CYTOCHROME_P450"/>
    <property type="match status" value="1"/>
</dbReference>
<keyword evidence="3 8" id="KW-0349">Heme</keyword>
<dbReference type="InterPro" id="IPR001128">
    <property type="entry name" value="Cyt_P450"/>
</dbReference>
<organism evidence="10 11">
    <name type="scientific">Cudoniella acicularis</name>
    <dbReference type="NCBI Taxonomy" id="354080"/>
    <lineage>
        <taxon>Eukaryota</taxon>
        <taxon>Fungi</taxon>
        <taxon>Dikarya</taxon>
        <taxon>Ascomycota</taxon>
        <taxon>Pezizomycotina</taxon>
        <taxon>Leotiomycetes</taxon>
        <taxon>Helotiales</taxon>
        <taxon>Tricladiaceae</taxon>
        <taxon>Cudoniella</taxon>
    </lineage>
</organism>
<evidence type="ECO:0000256" key="4">
    <source>
        <dbReference type="ARBA" id="ARBA00022723"/>
    </source>
</evidence>
<dbReference type="AlphaFoldDB" id="A0A8H4RKH7"/>
<keyword evidence="6 8" id="KW-0408">Iron</keyword>
<evidence type="ECO:0000256" key="2">
    <source>
        <dbReference type="ARBA" id="ARBA00010617"/>
    </source>
</evidence>
<reference evidence="10 11" key="1">
    <citation type="submission" date="2020-03" db="EMBL/GenBank/DDBJ databases">
        <title>Draft Genome Sequence of Cudoniella acicularis.</title>
        <authorList>
            <person name="Buettner E."/>
            <person name="Kellner H."/>
        </authorList>
    </citation>
    <scope>NUCLEOTIDE SEQUENCE [LARGE SCALE GENOMIC DNA]</scope>
    <source>
        <strain evidence="10 11">DSM 108380</strain>
    </source>
</reference>
<dbReference type="Pfam" id="PF00067">
    <property type="entry name" value="p450"/>
    <property type="match status" value="2"/>
</dbReference>
<dbReference type="CDD" id="cd11041">
    <property type="entry name" value="CYP503A1-like"/>
    <property type="match status" value="1"/>
</dbReference>
<dbReference type="EMBL" id="JAAMPI010000417">
    <property type="protein sequence ID" value="KAF4631714.1"/>
    <property type="molecule type" value="Genomic_DNA"/>
</dbReference>
<gene>
    <name evidence="10" type="ORF">G7Y89_g6425</name>
</gene>
<comment type="cofactor">
    <cofactor evidence="1">
        <name>heme</name>
        <dbReference type="ChEBI" id="CHEBI:30413"/>
    </cofactor>
</comment>
<dbReference type="GO" id="GO:0004497">
    <property type="term" value="F:monooxygenase activity"/>
    <property type="evidence" value="ECO:0007669"/>
    <property type="project" value="UniProtKB-KW"/>
</dbReference>
<evidence type="ECO:0000256" key="9">
    <source>
        <dbReference type="SAM" id="MobiDB-lite"/>
    </source>
</evidence>
<evidence type="ECO:0000256" key="3">
    <source>
        <dbReference type="ARBA" id="ARBA00022617"/>
    </source>
</evidence>
<evidence type="ECO:0000256" key="7">
    <source>
        <dbReference type="ARBA" id="ARBA00023033"/>
    </source>
</evidence>
<evidence type="ECO:0000256" key="5">
    <source>
        <dbReference type="ARBA" id="ARBA00023002"/>
    </source>
</evidence>
<sequence length="525" mass="58881">MESTITLCQCIATLCVVFILYVLRRVYTAGSTSNNWISQYPIIGIEKHWFSLPLATLRSFSESQRWAFEGYAKHSKANAPFIIPCLDRGNVVMIPLKQLKKVYGLPTSVLDVYETQNSTIQTKFTVGDQDIIKNSFQLDVIRHQITRNLEHLTPLISTELEEGFKRYWGDGTEWKELRIWDSCLKLIAGAANGAFCGAPLCRDVQFLSSLRDHAMTMFVGALFINATPSLLRPISGNLKDGLQWIIEESYATKDPQQLDPTRITHRLLYVNDISLHSTSFTMQNVILDLYNGENSRDLVEALREECAAVLKEASGSWTRAAVQKLKLADATIRESMRLTPFASVGLPRTVIHPGGISLESPNGKVHVPRGTVVAAPMDPIHRDEAIYPEAARFNPFRFIQPGGVRSILENVSPKPQEHDGTTDHRDGDEGKGRVAATRDDGSGRKDKSAVTLDDAFLGFGFGKHACPGRFFALNEMKMFVAYMVLNYDVECLDRRPELTNVIWLKVPYNDGRVRVRKRSVTTTRG</sequence>
<keyword evidence="4 8" id="KW-0479">Metal-binding</keyword>
<evidence type="ECO:0000256" key="6">
    <source>
        <dbReference type="ARBA" id="ARBA00023004"/>
    </source>
</evidence>
<comment type="similarity">
    <text evidence="2 8">Belongs to the cytochrome P450 family.</text>
</comment>
<dbReference type="GO" id="GO:0016705">
    <property type="term" value="F:oxidoreductase activity, acting on paired donors, with incorporation or reduction of molecular oxygen"/>
    <property type="evidence" value="ECO:0007669"/>
    <property type="project" value="InterPro"/>
</dbReference>
<feature type="region of interest" description="Disordered" evidence="9">
    <location>
        <begin position="409"/>
        <end position="447"/>
    </location>
</feature>
<evidence type="ECO:0000313" key="11">
    <source>
        <dbReference type="Proteomes" id="UP000566819"/>
    </source>
</evidence>
<dbReference type="InterPro" id="IPR017972">
    <property type="entry name" value="Cyt_P450_CS"/>
</dbReference>
<feature type="compositionally biased region" description="Basic and acidic residues" evidence="9">
    <location>
        <begin position="415"/>
        <end position="447"/>
    </location>
</feature>
<evidence type="ECO:0000256" key="1">
    <source>
        <dbReference type="ARBA" id="ARBA00001971"/>
    </source>
</evidence>
<dbReference type="Gene3D" id="1.10.630.10">
    <property type="entry name" value="Cytochrome P450"/>
    <property type="match status" value="1"/>
</dbReference>
<accession>A0A8H4RKH7</accession>
<protein>
    <recommendedName>
        <fullName evidence="12">Cytochrome P450</fullName>
    </recommendedName>
</protein>
<dbReference type="GO" id="GO:0005506">
    <property type="term" value="F:iron ion binding"/>
    <property type="evidence" value="ECO:0007669"/>
    <property type="project" value="InterPro"/>
</dbReference>
<keyword evidence="7 8" id="KW-0503">Monooxygenase</keyword>
<name>A0A8H4RKH7_9HELO</name>
<dbReference type="Proteomes" id="UP000566819">
    <property type="component" value="Unassembled WGS sequence"/>
</dbReference>
<dbReference type="GO" id="GO:0020037">
    <property type="term" value="F:heme binding"/>
    <property type="evidence" value="ECO:0007669"/>
    <property type="project" value="InterPro"/>
</dbReference>
<comment type="caution">
    <text evidence="10">The sequence shown here is derived from an EMBL/GenBank/DDBJ whole genome shotgun (WGS) entry which is preliminary data.</text>
</comment>
<proteinExistence type="inferred from homology"/>